<dbReference type="GO" id="GO:0005737">
    <property type="term" value="C:cytoplasm"/>
    <property type="evidence" value="ECO:0007669"/>
    <property type="project" value="TreeGrafter"/>
</dbReference>
<proteinExistence type="predicted"/>
<dbReference type="Proteomes" id="UP000242715">
    <property type="component" value="Unassembled WGS sequence"/>
</dbReference>
<evidence type="ECO:0000313" key="4">
    <source>
        <dbReference type="Proteomes" id="UP000242715"/>
    </source>
</evidence>
<evidence type="ECO:0000313" key="3">
    <source>
        <dbReference type="EMBL" id="GAU19695.1"/>
    </source>
</evidence>
<evidence type="ECO:0000259" key="2">
    <source>
        <dbReference type="Pfam" id="PF14649"/>
    </source>
</evidence>
<protein>
    <recommendedName>
        <fullName evidence="2">Spatacsin C-terminal domain-containing protein</fullName>
    </recommendedName>
</protein>
<dbReference type="EMBL" id="DF973203">
    <property type="protein sequence ID" value="GAU19695.1"/>
    <property type="molecule type" value="Genomic_DNA"/>
</dbReference>
<name>A0A2Z6MU82_TRISU</name>
<dbReference type="InterPro" id="IPR028107">
    <property type="entry name" value="Spatacsin_C_dom"/>
</dbReference>
<gene>
    <name evidence="3" type="ORF">TSUD_78200</name>
</gene>
<dbReference type="Pfam" id="PF14649">
    <property type="entry name" value="Spatacsin_C"/>
    <property type="match status" value="1"/>
</dbReference>
<organism evidence="3 4">
    <name type="scientific">Trifolium subterraneum</name>
    <name type="common">Subterranean clover</name>
    <dbReference type="NCBI Taxonomy" id="3900"/>
    <lineage>
        <taxon>Eukaryota</taxon>
        <taxon>Viridiplantae</taxon>
        <taxon>Streptophyta</taxon>
        <taxon>Embryophyta</taxon>
        <taxon>Tracheophyta</taxon>
        <taxon>Spermatophyta</taxon>
        <taxon>Magnoliopsida</taxon>
        <taxon>eudicotyledons</taxon>
        <taxon>Gunneridae</taxon>
        <taxon>Pentapetalae</taxon>
        <taxon>rosids</taxon>
        <taxon>fabids</taxon>
        <taxon>Fabales</taxon>
        <taxon>Fabaceae</taxon>
        <taxon>Papilionoideae</taxon>
        <taxon>50 kb inversion clade</taxon>
        <taxon>NPAAA clade</taxon>
        <taxon>Hologalegina</taxon>
        <taxon>IRL clade</taxon>
        <taxon>Trifolieae</taxon>
        <taxon>Trifolium</taxon>
    </lineage>
</organism>
<accession>A0A2Z6MU82</accession>
<sequence length="2322" mass="259152">MISRLLALATCFATTMLRKYGLLQHKKDTSFNKTGLLSLPPIEPLKLQTEVDFAQKLSELAHFLEIIRNLQCRHRTTFQKASQGLVDGGEESSIMGIEMLHEETQLAVLPSNLESLDMLNQHDISFPLQASGGGNDENLALVPVDSESKLVSEELGNVSHSEKKVLPLENPREMMARWKVGNLDLKTVVKDALLSGRLPLAVLQLHLHQSEDFIVDKEPHDTFTEVRDIGRAVAYDLFMKGEAELAVATLQRLGENIEYCLKQLLFGTVRRSLRAQIAEEMKRYGYLGPYELKILKDISLIESLYPSSGFWKTYHHRMKDTSGPSDSVSQLENRLRLLPNHSFDSLVIECGEIDGVVLDTWMNINENSSALEVDDDDDDAHIGYWAAAAIWFDAWEQRAVDRMILNQSLHSDISLLWESQLDYHVCRNHWKEVFRLLDLMPAYVLSAGSLQLNVDVVQPVSSPGCDVKPSNYGNFLCSLEELDSVCIEVPDVQIYKFSPDIFSGWIRMLTEEKLAERFIFLREYWEGTMELADCEWARWLLLSRVKGCEYKASLANARSIMSHDLAPRSNLGVLELDEIIRTVDDIAEGGGEMAALATLMHASVPIESCLNSGGVNRQSNSSAQCTLENLRPTLQRFPTLWRTLVGACLGQDTMGLLVPKAKTALLDYLSWRDDIFLSTGRDTSLLQMLPCWFPKPVRRLIQLYVQENGFGLEHHLHRGRALAAFNQILGHRVQNLKSEPEGSNSSYEQTNIQSDVQKLLSPLGQGEDTLLSSVLSTAILHFEDSMLVSSCAFLLELCGLSASKMRIDIAVLKRISSFYKSRETNENLKQLSPKGSVFHAISHETDVTESLARALADEYLHKDSPVVSSEVGAPSKQPSRALILVLHHLEKASLPPLVDGNTYGSWILSGNGDGNELRSQRKVSSQHWSLVTNFCRLHQLPLSTKYLSVLARDSDWIEFLSEAQIGGYPYDTVVQVASKEFSDPRLRLHMLTVLRGMQSKKKAGSAPFSDVPEKSSETPFPDENICVPVELFQILAVCEKQKCPGEALLMKAKELSWSILAMVASCFLDVSPLSCLTVWLEITAARETSSIKVNDIASQIADNVGAAVNATNALPVVDRVLTFHYNRQSPKRRRLITPVSLESSASTMSDISSTSINERIFDSQGKTMEDEITAEHCGSVHPESVSDDGPASLSKMVAVLCEQQLFSPLLRAFEMFLPSCPLLPFIRALQVWQLTQNSSGSLVLIRSLGLVKYYFLMIVTVTENGGWREAHVHILELRIGDTCRNGSGTQKCLGRLLATGKAPSGSLNYSAEVGGGCLATGKAPSCSPDYYAAFSQMRLSEASAHLGSFSARIKEEPSHLQANLGREGQIGTSWISSTAATAADAVLSTCPSPYEKRCLLQLLAATDFGDGGNAAAYYRRLYWKINLAEPLLRKDDELHLGNENWDDASLLSALEKNRHWEQARNWAKQLESSGAPWKSAMHHVTESQAESMVAEWKEFLWDVPEERVALWSHCHALFIRYSFPSLQAGLFFLKHAEAVEKDLPARELHELLLLSLQWLSGMISLSNPVCPLQLLREIETKVWLLAVESETQVKSEGDFNFTFPIRENAIKNDSSIIDRTASIIAKMDNHINTMRNRTVEKYESRENNQIPHKNQVVDPGLSTSFGGNTKPKRRAKGYVALRRPALDSVEKSADTDDGSNTISFKNDLQLQEENLKVEMSFSRWEERVGAAELERAVLSLLEFGQITAAKQLQYKFSPGQIPSEFRLVDAALKLASMSTPSSNVPVSMIDEEVHSVLQTYGLLNDKHRVDPLQVLESLVVIFTEGSGRGLCKRIIAVIKAANTLGLSFFEAFNKQPIELLQLLSLKAQESFEEAKFLVQTHPMPAASIAQILAESFLKGVLAAHRGGYIDSQKEEGPAPLLWRFSDFLKWAELCPSEPEIGHALMRLVITGQEIPHACEVELLILSHHFYKSSACLDGVDVLVALAATRVDAYVLEGDFPCLARLITGVGNFYALNFILGILIENGQLDLLLQKYSAAADTNTGTAEAVRGFRMAVLTSLKHFNPNDLDAFALVYTHFDMKHETATLLESRAEQSCEQWFRRYNKDQNEDLLDSMRYFIEAAEVHSSIDAGNKTRKDCAQASLLSLQIRMPDFQWLYRSETNARRALVEQSRFQEALIVAEAYNLNQPSEWALVLWNQMLKPEVMEEFVAEFVAVLPLQPSMLTDLAKFYRAEVAARGDQSHFSVWLTGGGLPAEWAKYLGRSFRCLLKRTRDLRLRMQLATVATGFGDIIDACTQEMDKVPDNAAPLVLRKGHGGAYLPLM</sequence>
<evidence type="ECO:0000256" key="1">
    <source>
        <dbReference type="SAM" id="MobiDB-lite"/>
    </source>
</evidence>
<feature type="domain" description="Spatacsin C-terminal" evidence="2">
    <location>
        <begin position="1940"/>
        <end position="2231"/>
    </location>
</feature>
<dbReference type="PANTHER" id="PTHR13650:SF0">
    <property type="entry name" value="SPATACSIN"/>
    <property type="match status" value="1"/>
</dbReference>
<dbReference type="InterPro" id="IPR028103">
    <property type="entry name" value="Spatacsin"/>
</dbReference>
<dbReference type="PANTHER" id="PTHR13650">
    <property type="entry name" value="SPATACSIN"/>
    <property type="match status" value="1"/>
</dbReference>
<reference evidence="4" key="1">
    <citation type="journal article" date="2017" name="Front. Plant Sci.">
        <title>Climate Clever Clovers: New Paradigm to Reduce the Environmental Footprint of Ruminants by Breeding Low Methanogenic Forages Utilizing Haplotype Variation.</title>
        <authorList>
            <person name="Kaur P."/>
            <person name="Appels R."/>
            <person name="Bayer P.E."/>
            <person name="Keeble-Gagnere G."/>
            <person name="Wang J."/>
            <person name="Hirakawa H."/>
            <person name="Shirasawa K."/>
            <person name="Vercoe P."/>
            <person name="Stefanova K."/>
            <person name="Durmic Z."/>
            <person name="Nichols P."/>
            <person name="Revell C."/>
            <person name="Isobe S.N."/>
            <person name="Edwards D."/>
            <person name="Erskine W."/>
        </authorList>
    </citation>
    <scope>NUCLEOTIDE SEQUENCE [LARGE SCALE GENOMIC DNA]</scope>
    <source>
        <strain evidence="4">cv. Daliak</strain>
    </source>
</reference>
<feature type="region of interest" description="Disordered" evidence="1">
    <location>
        <begin position="1652"/>
        <end position="1677"/>
    </location>
</feature>
<keyword evidence="4" id="KW-1185">Reference proteome</keyword>
<dbReference type="OrthoDB" id="2018754at2759"/>